<name>A0A3R7LFB2_9BURK</name>
<evidence type="ECO:0000313" key="5">
    <source>
        <dbReference type="Proteomes" id="UP000216225"/>
    </source>
</evidence>
<dbReference type="InterPro" id="IPR029045">
    <property type="entry name" value="ClpP/crotonase-like_dom_sf"/>
</dbReference>
<dbReference type="GO" id="GO:0016836">
    <property type="term" value="F:hydro-lyase activity"/>
    <property type="evidence" value="ECO:0007669"/>
    <property type="project" value="UniProtKB-ARBA"/>
</dbReference>
<dbReference type="InterPro" id="IPR001753">
    <property type="entry name" value="Enoyl-CoA_hydra/iso"/>
</dbReference>
<evidence type="ECO:0000256" key="1">
    <source>
        <dbReference type="ARBA" id="ARBA00005254"/>
    </source>
</evidence>
<dbReference type="InterPro" id="IPR018376">
    <property type="entry name" value="Enoyl-CoA_hyd/isom_CS"/>
</dbReference>
<dbReference type="EMBL" id="NKDB02000002">
    <property type="protein sequence ID" value="RKJ96612.1"/>
    <property type="molecule type" value="Genomic_DNA"/>
</dbReference>
<sequence length="260" mass="28650">METLLFEKDASPGVSVLTLNRPEVLNAFNTAMWRELWTLLRELAYDTTLSCLVIQGAGPRAFSAGGDLKERNHMSDADWAAQHQLIEDVLLLVRDFPRPVIAAMHGIAHGGGIELALMCDFIIGDDTCDIALPEVKRGFLPGGGGLQNLTRAIGVRQTKQMLFTGARVQARQAHEWGILNECVAAGTHLARALELAREIARAAPMAIRTAKVALQQGADCDFRSGYALDLAFHNLLVRSPDRIEGIRAFNEKREPQWTQR</sequence>
<evidence type="ECO:0000256" key="2">
    <source>
        <dbReference type="ARBA" id="ARBA00023239"/>
    </source>
</evidence>
<dbReference type="CDD" id="cd06558">
    <property type="entry name" value="crotonase-like"/>
    <property type="match status" value="1"/>
</dbReference>
<dbReference type="Pfam" id="PF00378">
    <property type="entry name" value="ECH_1"/>
    <property type="match status" value="1"/>
</dbReference>
<accession>A0A3R7LFB2</accession>
<dbReference type="PANTHER" id="PTHR11941">
    <property type="entry name" value="ENOYL-COA HYDRATASE-RELATED"/>
    <property type="match status" value="1"/>
</dbReference>
<evidence type="ECO:0000256" key="3">
    <source>
        <dbReference type="RuleBase" id="RU003707"/>
    </source>
</evidence>
<dbReference type="PROSITE" id="PS00166">
    <property type="entry name" value="ENOYL_COA_HYDRATASE"/>
    <property type="match status" value="1"/>
</dbReference>
<dbReference type="RefSeq" id="WP_094438174.1">
    <property type="nucleotide sequence ID" value="NZ_NKDB02000002.1"/>
</dbReference>
<comment type="caution">
    <text evidence="4">The sequence shown here is derived from an EMBL/GenBank/DDBJ whole genome shotgun (WGS) entry which is preliminary data.</text>
</comment>
<dbReference type="GO" id="GO:0006635">
    <property type="term" value="P:fatty acid beta-oxidation"/>
    <property type="evidence" value="ECO:0007669"/>
    <property type="project" value="TreeGrafter"/>
</dbReference>
<comment type="similarity">
    <text evidence="1 3">Belongs to the enoyl-CoA hydratase/isomerase family.</text>
</comment>
<dbReference type="FunFam" id="1.10.12.10:FF:000001">
    <property type="entry name" value="Probable enoyl-CoA hydratase, mitochondrial"/>
    <property type="match status" value="1"/>
</dbReference>
<organism evidence="4 5">
    <name type="scientific">Alicycliphilus denitrificans</name>
    <dbReference type="NCBI Taxonomy" id="179636"/>
    <lineage>
        <taxon>Bacteria</taxon>
        <taxon>Pseudomonadati</taxon>
        <taxon>Pseudomonadota</taxon>
        <taxon>Betaproteobacteria</taxon>
        <taxon>Burkholderiales</taxon>
        <taxon>Comamonadaceae</taxon>
        <taxon>Alicycliphilus</taxon>
    </lineage>
</organism>
<keyword evidence="2" id="KW-0456">Lyase</keyword>
<proteinExistence type="inferred from homology"/>
<dbReference type="Proteomes" id="UP000216225">
    <property type="component" value="Unassembled WGS sequence"/>
</dbReference>
<protein>
    <submittedName>
        <fullName evidence="4">Enoyl-CoA hydratase</fullName>
    </submittedName>
</protein>
<dbReference type="Gene3D" id="1.10.12.10">
    <property type="entry name" value="Lyase 2-enoyl-coa Hydratase, Chain A, domain 2"/>
    <property type="match status" value="1"/>
</dbReference>
<dbReference type="SUPFAM" id="SSF52096">
    <property type="entry name" value="ClpP/crotonase"/>
    <property type="match status" value="1"/>
</dbReference>
<reference evidence="4 5" key="1">
    <citation type="submission" date="2018-09" db="EMBL/GenBank/DDBJ databases">
        <title>Genome comparison of Alicycliphilus sp. BQ1, a polyurethanolytic bacterium, with its closest phylogenetic relatives Alicycliphilus denitrificans BC and K601, unable to attack polyurethane.</title>
        <authorList>
            <person name="Loza-Tavera H."/>
            <person name="Lozano L."/>
            <person name="Cevallos M."/>
            <person name="Maya-Lucas O."/>
            <person name="Garcia-Mena J."/>
            <person name="Hernandez J."/>
        </authorList>
    </citation>
    <scope>NUCLEOTIDE SEQUENCE [LARGE SCALE GENOMIC DNA]</scope>
    <source>
        <strain evidence="4 5">BQ1</strain>
    </source>
</reference>
<evidence type="ECO:0000313" key="4">
    <source>
        <dbReference type="EMBL" id="RKJ96612.1"/>
    </source>
</evidence>
<dbReference type="Gene3D" id="3.90.226.10">
    <property type="entry name" value="2-enoyl-CoA Hydratase, Chain A, domain 1"/>
    <property type="match status" value="1"/>
</dbReference>
<dbReference type="FunFam" id="3.90.226.10:FF:000009">
    <property type="entry name" value="Carnitinyl-CoA dehydratase"/>
    <property type="match status" value="1"/>
</dbReference>
<gene>
    <name evidence="4" type="ORF">CE154_011345</name>
</gene>
<dbReference type="AlphaFoldDB" id="A0A3R7LFB2"/>
<dbReference type="PANTHER" id="PTHR11941:SF54">
    <property type="entry name" value="ENOYL-COA HYDRATASE, MITOCHONDRIAL"/>
    <property type="match status" value="1"/>
</dbReference>
<dbReference type="InterPro" id="IPR014748">
    <property type="entry name" value="Enoyl-CoA_hydra_C"/>
</dbReference>